<evidence type="ECO:0000256" key="9">
    <source>
        <dbReference type="ARBA" id="ARBA00023224"/>
    </source>
</evidence>
<keyword evidence="12" id="KW-1185">Reference proteome</keyword>
<dbReference type="GO" id="GO:0004984">
    <property type="term" value="F:olfactory receptor activity"/>
    <property type="evidence" value="ECO:0007669"/>
    <property type="project" value="InterPro"/>
</dbReference>
<evidence type="ECO:0000256" key="10">
    <source>
        <dbReference type="SAM" id="Phobius"/>
    </source>
</evidence>
<feature type="transmembrane region" description="Helical" evidence="10">
    <location>
        <begin position="303"/>
        <end position="325"/>
    </location>
</feature>
<dbReference type="PANTHER" id="PTHR21137">
    <property type="entry name" value="ODORANT RECEPTOR"/>
    <property type="match status" value="1"/>
</dbReference>
<dbReference type="GO" id="GO:0007165">
    <property type="term" value="P:signal transduction"/>
    <property type="evidence" value="ECO:0007669"/>
    <property type="project" value="UniProtKB-KW"/>
</dbReference>
<evidence type="ECO:0000256" key="6">
    <source>
        <dbReference type="ARBA" id="ARBA00022989"/>
    </source>
</evidence>
<comment type="caution">
    <text evidence="11">The sequence shown here is derived from an EMBL/GenBank/DDBJ whole genome shotgun (WGS) entry which is preliminary data.</text>
</comment>
<name>A0A8K0GCL4_IGNLU</name>
<dbReference type="Proteomes" id="UP000801492">
    <property type="component" value="Unassembled WGS sequence"/>
</dbReference>
<dbReference type="PANTHER" id="PTHR21137:SF35">
    <property type="entry name" value="ODORANT RECEPTOR 19A-RELATED"/>
    <property type="match status" value="1"/>
</dbReference>
<dbReference type="InterPro" id="IPR004117">
    <property type="entry name" value="7tm6_olfct_rcpt"/>
</dbReference>
<evidence type="ECO:0000256" key="5">
    <source>
        <dbReference type="ARBA" id="ARBA00022725"/>
    </source>
</evidence>
<evidence type="ECO:0000256" key="7">
    <source>
        <dbReference type="ARBA" id="ARBA00023136"/>
    </source>
</evidence>
<keyword evidence="5" id="KW-0552">Olfaction</keyword>
<reference evidence="11" key="1">
    <citation type="submission" date="2019-08" db="EMBL/GenBank/DDBJ databases">
        <title>The genome of the North American firefly Photinus pyralis.</title>
        <authorList>
            <consortium name="Photinus pyralis genome working group"/>
            <person name="Fallon T.R."/>
            <person name="Sander Lower S.E."/>
            <person name="Weng J.-K."/>
        </authorList>
    </citation>
    <scope>NUCLEOTIDE SEQUENCE</scope>
    <source>
        <strain evidence="11">TRF0915ILg1</strain>
        <tissue evidence="11">Whole body</tissue>
    </source>
</reference>
<dbReference type="Pfam" id="PF02949">
    <property type="entry name" value="7tm_6"/>
    <property type="match status" value="1"/>
</dbReference>
<dbReference type="GO" id="GO:0005886">
    <property type="term" value="C:plasma membrane"/>
    <property type="evidence" value="ECO:0007669"/>
    <property type="project" value="UniProtKB-SubCell"/>
</dbReference>
<proteinExistence type="predicted"/>
<evidence type="ECO:0000256" key="1">
    <source>
        <dbReference type="ARBA" id="ARBA00004651"/>
    </source>
</evidence>
<gene>
    <name evidence="11" type="ORF">ILUMI_12126</name>
</gene>
<keyword evidence="4 10" id="KW-0812">Transmembrane</keyword>
<keyword evidence="9" id="KW-0807">Transducer</keyword>
<dbReference type="AlphaFoldDB" id="A0A8K0GCL4"/>
<dbReference type="GO" id="GO:0005549">
    <property type="term" value="F:odorant binding"/>
    <property type="evidence" value="ECO:0007669"/>
    <property type="project" value="InterPro"/>
</dbReference>
<keyword evidence="2" id="KW-1003">Cell membrane</keyword>
<sequence length="332" mass="38251">MNYIDFIIFIGFCKTIVVLRNKIQFAQIMNKLHREPFLPDPKRGGKIEEKLIKKCVWITTVQTSIYWLCGGCSVLGTILYSLFERLTHSDYHYWQLPYGPLTFVNMTYSPNFEIVWCYQCVSFCLVAVTYTSIDSLVAAILAHTCYQFKILQNCVRSYGKTDHETKKVENTTDSSSGLQATLKRIVDYHTAIFDVIEEMEAIFNKLLLTQFTGTLCYLCICAYQATEVIDAARLLRHLLEAVCIILQVLLICYWGEQLYSESEKVGFAAYESHFIGTKFSFQKSIAFIIRRSQNPAQLTAGKFAVVGFLTFAWILRTSYSAFFMLRQVKMKQ</sequence>
<evidence type="ECO:0000256" key="2">
    <source>
        <dbReference type="ARBA" id="ARBA00022475"/>
    </source>
</evidence>
<keyword evidence="8" id="KW-0675">Receptor</keyword>
<accession>A0A8K0GCL4</accession>
<dbReference type="EMBL" id="VTPC01007403">
    <property type="protein sequence ID" value="KAF2894046.1"/>
    <property type="molecule type" value="Genomic_DNA"/>
</dbReference>
<evidence type="ECO:0000313" key="11">
    <source>
        <dbReference type="EMBL" id="KAF2894046.1"/>
    </source>
</evidence>
<protein>
    <recommendedName>
        <fullName evidence="13">Odorant receptor</fullName>
    </recommendedName>
</protein>
<evidence type="ECO:0000256" key="3">
    <source>
        <dbReference type="ARBA" id="ARBA00022606"/>
    </source>
</evidence>
<evidence type="ECO:0000313" key="12">
    <source>
        <dbReference type="Proteomes" id="UP000801492"/>
    </source>
</evidence>
<evidence type="ECO:0008006" key="13">
    <source>
        <dbReference type="Google" id="ProtNLM"/>
    </source>
</evidence>
<keyword evidence="3" id="KW-0716">Sensory transduction</keyword>
<comment type="subcellular location">
    <subcellularLocation>
        <location evidence="1">Cell membrane</location>
        <topology evidence="1">Multi-pass membrane protein</topology>
    </subcellularLocation>
</comment>
<evidence type="ECO:0000256" key="4">
    <source>
        <dbReference type="ARBA" id="ARBA00022692"/>
    </source>
</evidence>
<organism evidence="11 12">
    <name type="scientific">Ignelater luminosus</name>
    <name type="common">Cucubano</name>
    <name type="synonym">Pyrophorus luminosus</name>
    <dbReference type="NCBI Taxonomy" id="2038154"/>
    <lineage>
        <taxon>Eukaryota</taxon>
        <taxon>Metazoa</taxon>
        <taxon>Ecdysozoa</taxon>
        <taxon>Arthropoda</taxon>
        <taxon>Hexapoda</taxon>
        <taxon>Insecta</taxon>
        <taxon>Pterygota</taxon>
        <taxon>Neoptera</taxon>
        <taxon>Endopterygota</taxon>
        <taxon>Coleoptera</taxon>
        <taxon>Polyphaga</taxon>
        <taxon>Elateriformia</taxon>
        <taxon>Elateroidea</taxon>
        <taxon>Elateridae</taxon>
        <taxon>Agrypninae</taxon>
        <taxon>Pyrophorini</taxon>
        <taxon>Ignelater</taxon>
    </lineage>
</organism>
<evidence type="ECO:0000256" key="8">
    <source>
        <dbReference type="ARBA" id="ARBA00023170"/>
    </source>
</evidence>
<dbReference type="OrthoDB" id="8189294at2759"/>
<keyword evidence="7 10" id="KW-0472">Membrane</keyword>
<keyword evidence="6 10" id="KW-1133">Transmembrane helix</keyword>